<evidence type="ECO:0000256" key="1">
    <source>
        <dbReference type="SAM" id="MobiDB-lite"/>
    </source>
</evidence>
<sequence>MQQLKLRDDPESMNRLSKASSAVEDFLASHPSELTEEERGKLGDLLKARALALSEATGVKIYSICD</sequence>
<dbReference type="RefSeq" id="WP_156621430.1">
    <property type="nucleotide sequence ID" value="NZ_CACRUB010000031.1"/>
</dbReference>
<gene>
    <name evidence="2" type="ORF">FPLFYP42_01761</name>
</gene>
<feature type="region of interest" description="Disordered" evidence="1">
    <location>
        <begin position="1"/>
        <end position="20"/>
    </location>
</feature>
<name>A0A6N3DLS0_FLAPL</name>
<organism evidence="2">
    <name type="scientific">Flavonifractor plautii</name>
    <name type="common">Fusobacterium plautii</name>
    <dbReference type="NCBI Taxonomy" id="292800"/>
    <lineage>
        <taxon>Bacteria</taxon>
        <taxon>Bacillati</taxon>
        <taxon>Bacillota</taxon>
        <taxon>Clostridia</taxon>
        <taxon>Eubacteriales</taxon>
        <taxon>Oscillospiraceae</taxon>
        <taxon>Flavonifractor</taxon>
    </lineage>
</organism>
<reference evidence="2" key="1">
    <citation type="submission" date="2019-11" db="EMBL/GenBank/DDBJ databases">
        <authorList>
            <person name="Feng L."/>
        </authorList>
    </citation>
    <scope>NUCLEOTIDE SEQUENCE</scope>
    <source>
        <strain evidence="2">FplautiiLFYP42</strain>
    </source>
</reference>
<dbReference type="EMBL" id="CACRUB010000031">
    <property type="protein sequence ID" value="VYU26703.1"/>
    <property type="molecule type" value="Genomic_DNA"/>
</dbReference>
<protein>
    <submittedName>
        <fullName evidence="2">Uncharacterized protein</fullName>
    </submittedName>
</protein>
<dbReference type="AlphaFoldDB" id="A0A6N3DLS0"/>
<feature type="compositionally biased region" description="Basic and acidic residues" evidence="1">
    <location>
        <begin position="1"/>
        <end position="12"/>
    </location>
</feature>
<accession>A0A6N3DLS0</accession>
<proteinExistence type="predicted"/>
<evidence type="ECO:0000313" key="2">
    <source>
        <dbReference type="EMBL" id="VYU26703.1"/>
    </source>
</evidence>